<evidence type="ECO:0000256" key="10">
    <source>
        <dbReference type="SAM" id="MobiDB-lite"/>
    </source>
</evidence>
<feature type="domain" description="SMC hinge" evidence="11">
    <location>
        <begin position="594"/>
        <end position="708"/>
    </location>
</feature>
<dbReference type="Gene3D" id="1.20.5.170">
    <property type="match status" value="1"/>
</dbReference>
<feature type="coiled-coil region" evidence="9">
    <location>
        <begin position="782"/>
        <end position="823"/>
    </location>
</feature>
<keyword evidence="5 9" id="KW-0175">Coiled coil</keyword>
<feature type="region of interest" description="Disordered" evidence="10">
    <location>
        <begin position="907"/>
        <end position="937"/>
    </location>
</feature>
<dbReference type="CDD" id="cd03272">
    <property type="entry name" value="ABC_SMC3_euk"/>
    <property type="match status" value="1"/>
</dbReference>
<evidence type="ECO:0000313" key="13">
    <source>
        <dbReference type="Proteomes" id="UP001516023"/>
    </source>
</evidence>
<dbReference type="GO" id="GO:0051301">
    <property type="term" value="P:cell division"/>
    <property type="evidence" value="ECO:0007669"/>
    <property type="project" value="UniProtKB-KW"/>
</dbReference>
<feature type="region of interest" description="Disordered" evidence="10">
    <location>
        <begin position="1300"/>
        <end position="1338"/>
    </location>
</feature>
<dbReference type="Pfam" id="PF02463">
    <property type="entry name" value="SMC_N"/>
    <property type="match status" value="1"/>
</dbReference>
<dbReference type="Gene3D" id="1.20.1060.20">
    <property type="match status" value="1"/>
</dbReference>
<reference evidence="12 13" key="1">
    <citation type="journal article" date="2020" name="G3 (Bethesda)">
        <title>Improved Reference Genome for Cyclotella cryptica CCMP332, a Model for Cell Wall Morphogenesis, Salinity Adaptation, and Lipid Production in Diatoms (Bacillariophyta).</title>
        <authorList>
            <person name="Roberts W.R."/>
            <person name="Downey K.M."/>
            <person name="Ruck E.C."/>
            <person name="Traller J.C."/>
            <person name="Alverson A.J."/>
        </authorList>
    </citation>
    <scope>NUCLEOTIDE SEQUENCE [LARGE SCALE GENOMIC DNA]</scope>
    <source>
        <strain evidence="12 13">CCMP332</strain>
    </source>
</reference>
<evidence type="ECO:0000256" key="8">
    <source>
        <dbReference type="PIRNR" id="PIRNR005719"/>
    </source>
</evidence>
<dbReference type="Gene3D" id="3.30.70.1620">
    <property type="match status" value="1"/>
</dbReference>
<dbReference type="InterPro" id="IPR010935">
    <property type="entry name" value="SMC_hinge"/>
</dbReference>
<evidence type="ECO:0000256" key="6">
    <source>
        <dbReference type="ARBA" id="ARBA00023242"/>
    </source>
</evidence>
<dbReference type="Gene3D" id="3.40.50.300">
    <property type="entry name" value="P-loop containing nucleotide triphosphate hydrolases"/>
    <property type="match status" value="2"/>
</dbReference>
<dbReference type="InterPro" id="IPR027417">
    <property type="entry name" value="P-loop_NTPase"/>
</dbReference>
<keyword evidence="13" id="KW-1185">Reference proteome</keyword>
<keyword evidence="7" id="KW-0131">Cell cycle</keyword>
<comment type="subcellular location">
    <subcellularLocation>
        <location evidence="1 8">Nucleus</location>
    </subcellularLocation>
</comment>
<dbReference type="SMART" id="SM00968">
    <property type="entry name" value="SMC_hinge"/>
    <property type="match status" value="1"/>
</dbReference>
<dbReference type="InterPro" id="IPR041741">
    <property type="entry name" value="SMC3_ABC_euk"/>
</dbReference>
<evidence type="ECO:0000313" key="12">
    <source>
        <dbReference type="EMBL" id="KAL3801948.1"/>
    </source>
</evidence>
<feature type="coiled-coil region" evidence="9">
    <location>
        <begin position="370"/>
        <end position="540"/>
    </location>
</feature>
<evidence type="ECO:0000256" key="4">
    <source>
        <dbReference type="ARBA" id="ARBA00022776"/>
    </source>
</evidence>
<dbReference type="InterPro" id="IPR036277">
    <property type="entry name" value="SMC_hinge_sf"/>
</dbReference>
<feature type="coiled-coil region" evidence="9">
    <location>
        <begin position="254"/>
        <end position="327"/>
    </location>
</feature>
<protein>
    <recommendedName>
        <fullName evidence="8">Structural maintenance of chromosomes protein</fullName>
    </recommendedName>
</protein>
<proteinExistence type="inferred from homology"/>
<keyword evidence="6 8" id="KW-0539">Nucleus</keyword>
<dbReference type="SUPFAM" id="SSF52540">
    <property type="entry name" value="P-loop containing nucleoside triphosphate hydrolases"/>
    <property type="match status" value="2"/>
</dbReference>
<dbReference type="InterPro" id="IPR024704">
    <property type="entry name" value="SMC"/>
</dbReference>
<dbReference type="EMBL" id="JABMIG020000023">
    <property type="protein sequence ID" value="KAL3801948.1"/>
    <property type="molecule type" value="Genomic_DNA"/>
</dbReference>
<dbReference type="PIRSF" id="PIRSF005719">
    <property type="entry name" value="SMC"/>
    <property type="match status" value="1"/>
</dbReference>
<keyword evidence="3" id="KW-0132">Cell division</keyword>
<keyword evidence="4" id="KW-0498">Mitosis</keyword>
<evidence type="ECO:0000256" key="3">
    <source>
        <dbReference type="ARBA" id="ARBA00022618"/>
    </source>
</evidence>
<dbReference type="InterPro" id="IPR003395">
    <property type="entry name" value="RecF/RecN/SMC_N"/>
</dbReference>
<feature type="compositionally biased region" description="Basic and acidic residues" evidence="10">
    <location>
        <begin position="907"/>
        <end position="916"/>
    </location>
</feature>
<accession>A0ABD3QNE9</accession>
<evidence type="ECO:0000256" key="1">
    <source>
        <dbReference type="ARBA" id="ARBA00004123"/>
    </source>
</evidence>
<comment type="caution">
    <text evidence="12">The sequence shown here is derived from an EMBL/GenBank/DDBJ whole genome shotgun (WGS) entry which is preliminary data.</text>
</comment>
<sequence length="1338" mass="151734">MLYRINHPLESVASLNRCNISPSIRRIESPSLSPISPPETISPSLSSVIATAVRSQQLSPCFPQSSTMHIKSVTLSNFRSFKQQPEIQPFSPEMNCVVGRNGSGKSNLFDAVQFVLGCPKFWSLRTEERQALLHEGSGSAAVSAFVEIVFDNSDNRFSLDADEVVLRRTIGHKKDEFFLQRKRATKNEIMSLLEGAGFSKSNPYFIVQQGKVNALCTMSDGERLALLKEVAGTTVYDEKKAESLVKMEENAASIEKINETLEYMENKLEELRGEKEELGQYQKLDRERRAVEYTLYDKELRRAREGLDEIEHARNEALERSTALAEEVRAVHDGILGEQGKKKAREGALRRNLVYLKSLENDKTNAMTHKTKLDLEVQEIEEQIQQGSELMASNKRELKKINVEIARVETELNDAVQPAYEEAKRAMAEMTHERDEARKQMDALYAKQGRGKQFRTKKDRDAHLKVQIEELRVAKSEKENLLNEKRDKLSSLRKSLASEKKESESKSKELTEKSKLLSDLKRSIEEKKRVRNEMADSRKEQWRSINEISDKVQEAREASRKALFDMRKSMPRATSMGLDALKHIVVQEKLTVGVEYFGLVVENFSLTDPKYATAVEVAAQNSLFHIIVDTDATAARLMARLEKDKLGRVTFLPLNQLSVESVRYPDSTDVAPLMEECVVFDPAVRKAMEHVFARKLLARSVDVASTWSSRSNMDAITLDGDLCSRRGALTGGFVDQSKSRLHAHFELKRTEDVLKQLEKEHCEMKEKTTSVDQQVSSIMGEVQRLEAKHANLDHLMSRIEDDVGKLEKTIERHSKQIQLIEEEIPPMETQITSFDGQIDRLQNEIGTDLTSTLSEEEQELLDHLKATQARLDKQVDEHTNVLEDVTIKRQNLQSLLEDNLIKRRNELTESTSRIRPDSNNASAMQAQRKEELEEKKRELEEASRALEDVEKQLAEAKAIDETLRSEIATIKNDLEQLKSQDAKYQKELDETHETQEKLLNKRSMCIQKREDYMRKIQELGSLPPAAELTAFNKKSISALMKSLDAINRQLKKYSHVNKKAFDQFVNFSEQRDSLIKRKEELDEGGLKVKELIESLDRKKDEAINRTFRGVSAHFKDVFQELVPNGAGELTMRTAMDEGEADTDEEDDERDLNNPDVSLYRGVGVKVRFSRSSENFMMSQLSGGQKALVAMALIFAIQRCDPAPFYLFDELDQALDSTYRAAVASLIKRQATRSDDPDNPRESTQFICSTFRPELVAAANRCFGISHQNKVSSLHLLSKNDALHFIANLMSEEEAVGEVTSLATSKAVGSRGSTSSKKRKVEDESADEQYATDAESASP</sequence>
<dbReference type="Proteomes" id="UP001516023">
    <property type="component" value="Unassembled WGS sequence"/>
</dbReference>
<evidence type="ECO:0000256" key="2">
    <source>
        <dbReference type="ARBA" id="ARBA00005917"/>
    </source>
</evidence>
<evidence type="ECO:0000259" key="11">
    <source>
        <dbReference type="SMART" id="SM00968"/>
    </source>
</evidence>
<organism evidence="12 13">
    <name type="scientific">Cyclotella cryptica</name>
    <dbReference type="NCBI Taxonomy" id="29204"/>
    <lineage>
        <taxon>Eukaryota</taxon>
        <taxon>Sar</taxon>
        <taxon>Stramenopiles</taxon>
        <taxon>Ochrophyta</taxon>
        <taxon>Bacillariophyta</taxon>
        <taxon>Coscinodiscophyceae</taxon>
        <taxon>Thalassiosirophycidae</taxon>
        <taxon>Stephanodiscales</taxon>
        <taxon>Stephanodiscaceae</taxon>
        <taxon>Cyclotella</taxon>
    </lineage>
</organism>
<feature type="compositionally biased region" description="Basic and acidic residues" evidence="10">
    <location>
        <begin position="927"/>
        <end position="937"/>
    </location>
</feature>
<comment type="similarity">
    <text evidence="2">Belongs to the SMC family. SMC3 subfamily.</text>
</comment>
<evidence type="ECO:0000256" key="7">
    <source>
        <dbReference type="ARBA" id="ARBA00023306"/>
    </source>
</evidence>
<dbReference type="PANTHER" id="PTHR43977">
    <property type="entry name" value="STRUCTURAL MAINTENANCE OF CHROMOSOMES PROTEIN 3"/>
    <property type="match status" value="1"/>
</dbReference>
<dbReference type="GO" id="GO:0005634">
    <property type="term" value="C:nucleus"/>
    <property type="evidence" value="ECO:0007669"/>
    <property type="project" value="UniProtKB-SubCell"/>
</dbReference>
<dbReference type="Pfam" id="PF06470">
    <property type="entry name" value="SMC_hinge"/>
    <property type="match status" value="1"/>
</dbReference>
<name>A0ABD3QNE9_9STRA</name>
<dbReference type="SUPFAM" id="SSF75553">
    <property type="entry name" value="Smc hinge domain"/>
    <property type="match status" value="1"/>
</dbReference>
<evidence type="ECO:0000256" key="5">
    <source>
        <dbReference type="ARBA" id="ARBA00023054"/>
    </source>
</evidence>
<evidence type="ECO:0000256" key="9">
    <source>
        <dbReference type="SAM" id="Coils"/>
    </source>
</evidence>
<gene>
    <name evidence="12" type="ORF">HJC23_010292</name>
</gene>